<reference evidence="1" key="1">
    <citation type="submission" date="2023-01" db="EMBL/GenBank/DDBJ databases">
        <title>Human gut microbiome strain richness.</title>
        <authorList>
            <person name="Chen-Liaw A."/>
        </authorList>
    </citation>
    <scope>NUCLEOTIDE SEQUENCE</scope>
    <source>
        <strain evidence="1">D59st1_B8_D59t2_181005</strain>
    </source>
</reference>
<dbReference type="AlphaFoldDB" id="A0AAW6E409"/>
<name>A0AAW6E409_9FIRM</name>
<accession>A0AAW6E409</accession>
<evidence type="ECO:0000313" key="1">
    <source>
        <dbReference type="EMBL" id="MDB8742801.1"/>
    </source>
</evidence>
<dbReference type="RefSeq" id="WP_195552002.1">
    <property type="nucleotide sequence ID" value="NZ_JADMNX010000009.1"/>
</dbReference>
<gene>
    <name evidence="1" type="ORF">PNV70_12090</name>
</gene>
<sequence length="48" mass="5457">MKITDEELEMIEKLRSLSPDGLEKALNKLVELAKEQGEDLKQKQTKGT</sequence>
<evidence type="ECO:0000313" key="2">
    <source>
        <dbReference type="Proteomes" id="UP001211421"/>
    </source>
</evidence>
<protein>
    <recommendedName>
        <fullName evidence="3">Transposase</fullName>
    </recommendedName>
</protein>
<organism evidence="1 2">
    <name type="scientific">Ruminococcus bicirculans</name>
    <name type="common">ex Wegman et al. 2014</name>
    <dbReference type="NCBI Taxonomy" id="1160721"/>
    <lineage>
        <taxon>Bacteria</taxon>
        <taxon>Bacillati</taxon>
        <taxon>Bacillota</taxon>
        <taxon>Clostridia</taxon>
        <taxon>Eubacteriales</taxon>
        <taxon>Oscillospiraceae</taxon>
        <taxon>Ruminococcus</taxon>
    </lineage>
</organism>
<comment type="caution">
    <text evidence="1">The sequence shown here is derived from an EMBL/GenBank/DDBJ whole genome shotgun (WGS) entry which is preliminary data.</text>
</comment>
<proteinExistence type="predicted"/>
<dbReference type="Proteomes" id="UP001211421">
    <property type="component" value="Unassembled WGS sequence"/>
</dbReference>
<evidence type="ECO:0008006" key="3">
    <source>
        <dbReference type="Google" id="ProtNLM"/>
    </source>
</evidence>
<dbReference type="EMBL" id="JAQMLS010000009">
    <property type="protein sequence ID" value="MDB8742801.1"/>
    <property type="molecule type" value="Genomic_DNA"/>
</dbReference>